<evidence type="ECO:0000256" key="2">
    <source>
        <dbReference type="ARBA" id="ARBA00022553"/>
    </source>
</evidence>
<keyword evidence="2" id="KW-0597">Phosphoprotein</keyword>
<dbReference type="Pfam" id="PF00550">
    <property type="entry name" value="PP-binding"/>
    <property type="match status" value="1"/>
</dbReference>
<dbReference type="AlphaFoldDB" id="A0A9D5JST9"/>
<evidence type="ECO:0000259" key="4">
    <source>
        <dbReference type="PROSITE" id="PS50075"/>
    </source>
</evidence>
<proteinExistence type="predicted"/>
<protein>
    <recommendedName>
        <fullName evidence="4">Carrier domain-containing protein</fullName>
    </recommendedName>
</protein>
<keyword evidence="1" id="KW-0596">Phosphopantetheine</keyword>
<dbReference type="GO" id="GO:0031177">
    <property type="term" value="F:phosphopantetheine binding"/>
    <property type="evidence" value="ECO:0007669"/>
    <property type="project" value="InterPro"/>
</dbReference>
<dbReference type="PROSITE" id="PS50075">
    <property type="entry name" value="CARRIER"/>
    <property type="match status" value="1"/>
</dbReference>
<dbReference type="SUPFAM" id="SSF47336">
    <property type="entry name" value="ACP-like"/>
    <property type="match status" value="1"/>
</dbReference>
<dbReference type="Gene3D" id="1.10.1200.10">
    <property type="entry name" value="ACP-like"/>
    <property type="match status" value="1"/>
</dbReference>
<dbReference type="SMART" id="SM00823">
    <property type="entry name" value="PKS_PP"/>
    <property type="match status" value="1"/>
</dbReference>
<dbReference type="InterPro" id="IPR015424">
    <property type="entry name" value="PyrdxlP-dep_Trfase"/>
</dbReference>
<dbReference type="Gene3D" id="3.90.1150.10">
    <property type="entry name" value="Aspartate Aminotransferase, domain 1"/>
    <property type="match status" value="1"/>
</dbReference>
<comment type="caution">
    <text evidence="5">The sequence shown here is derived from an EMBL/GenBank/DDBJ whole genome shotgun (WGS) entry which is preliminary data.</text>
</comment>
<dbReference type="InterPro" id="IPR009081">
    <property type="entry name" value="PP-bd_ACP"/>
</dbReference>
<dbReference type="EMBL" id="WJJP01000058">
    <property type="protein sequence ID" value="MBD3323347.1"/>
    <property type="molecule type" value="Genomic_DNA"/>
</dbReference>
<feature type="compositionally biased region" description="Polar residues" evidence="3">
    <location>
        <begin position="96"/>
        <end position="105"/>
    </location>
</feature>
<dbReference type="Proteomes" id="UP000649604">
    <property type="component" value="Unassembled WGS sequence"/>
</dbReference>
<reference evidence="5" key="1">
    <citation type="submission" date="2019-11" db="EMBL/GenBank/DDBJ databases">
        <title>Microbial mats filling the niche in hypersaline microbial mats.</title>
        <authorList>
            <person name="Wong H.L."/>
            <person name="Macleod F.I."/>
            <person name="White R.A. III"/>
            <person name="Burns B.P."/>
        </authorList>
    </citation>
    <scope>NUCLEOTIDE SEQUENCE</scope>
    <source>
        <strain evidence="5">Rbin_158</strain>
    </source>
</reference>
<dbReference type="PROSITE" id="PS00012">
    <property type="entry name" value="PHOSPHOPANTETHEINE"/>
    <property type="match status" value="1"/>
</dbReference>
<feature type="region of interest" description="Disordered" evidence="3">
    <location>
        <begin position="87"/>
        <end position="130"/>
    </location>
</feature>
<organism evidence="5 6">
    <name type="scientific">candidate division KSB3 bacterium</name>
    <dbReference type="NCBI Taxonomy" id="2044937"/>
    <lineage>
        <taxon>Bacteria</taxon>
        <taxon>candidate division KSB3</taxon>
    </lineage>
</organism>
<evidence type="ECO:0000256" key="1">
    <source>
        <dbReference type="ARBA" id="ARBA00022450"/>
    </source>
</evidence>
<dbReference type="InterPro" id="IPR036736">
    <property type="entry name" value="ACP-like_sf"/>
</dbReference>
<feature type="non-terminal residue" evidence="5">
    <location>
        <position position="302"/>
    </location>
</feature>
<evidence type="ECO:0000313" key="6">
    <source>
        <dbReference type="Proteomes" id="UP000649604"/>
    </source>
</evidence>
<gene>
    <name evidence="5" type="ORF">GF339_02115</name>
</gene>
<dbReference type="InterPro" id="IPR006162">
    <property type="entry name" value="Ppantetheine_attach_site"/>
</dbReference>
<feature type="domain" description="Carrier" evidence="4">
    <location>
        <begin position="7"/>
        <end position="85"/>
    </location>
</feature>
<evidence type="ECO:0000256" key="3">
    <source>
        <dbReference type="SAM" id="MobiDB-lite"/>
    </source>
</evidence>
<accession>A0A9D5JST9</accession>
<sequence length="302" mass="33411">MSDSQNTRRTAILEKLYALMTELLQDVPSEQDLHVPFLEMGANSLTLMELVRAVEKTFGVKLTIRQFFGELTTIDALAAYIDQTLPPDTAEPIPQEISTGTAATGSSNPPQSSFSSMMPDVSHLSGSLSGELSPEVEQILTHQLQVASQTMAQVVSQQLEFLRQRGVSLKPDRQDEPTNEAPQTIKPPQSPPKTPATAQSSEKTTALPFPKLRLDEMRARGLTPEQHHHLEALIARINALTPESKRRTQQYRPVLADNRASAGFRFTTKDMLYPIIGTRSRGSRIWDVDGNEYIDLAMGFGV</sequence>
<dbReference type="SUPFAM" id="SSF53383">
    <property type="entry name" value="PLP-dependent transferases"/>
    <property type="match status" value="1"/>
</dbReference>
<name>A0A9D5JST9_9BACT</name>
<feature type="region of interest" description="Disordered" evidence="3">
    <location>
        <begin position="168"/>
        <end position="210"/>
    </location>
</feature>
<feature type="compositionally biased region" description="Low complexity" evidence="3">
    <location>
        <begin position="106"/>
        <end position="130"/>
    </location>
</feature>
<dbReference type="InterPro" id="IPR020806">
    <property type="entry name" value="PKS_PP-bd"/>
</dbReference>
<evidence type="ECO:0000313" key="5">
    <source>
        <dbReference type="EMBL" id="MBD3323347.1"/>
    </source>
</evidence>
<dbReference type="InterPro" id="IPR015422">
    <property type="entry name" value="PyrdxlP-dep_Trfase_small"/>
</dbReference>